<gene>
    <name evidence="2" type="ORF">C7476_102100</name>
</gene>
<accession>A0A368Z0Y7</accession>
<dbReference type="InterPro" id="IPR052909">
    <property type="entry name" value="Transposase_6_like"/>
</dbReference>
<keyword evidence="3" id="KW-1185">Reference proteome</keyword>
<feature type="domain" description="Insertion element IS402-like" evidence="1">
    <location>
        <begin position="24"/>
        <end position="70"/>
    </location>
</feature>
<evidence type="ECO:0000313" key="3">
    <source>
        <dbReference type="Proteomes" id="UP000253324"/>
    </source>
</evidence>
<reference evidence="2 3" key="1">
    <citation type="submission" date="2018-07" db="EMBL/GenBank/DDBJ databases">
        <title>Genomic Encyclopedia of Type Strains, Phase III (KMG-III): the genomes of soil and plant-associated and newly described type strains.</title>
        <authorList>
            <person name="Whitman W."/>
        </authorList>
    </citation>
    <scope>NUCLEOTIDE SEQUENCE [LARGE SCALE GENOMIC DNA]</scope>
    <source>
        <strain evidence="2 3">31-25a</strain>
    </source>
</reference>
<proteinExistence type="predicted"/>
<dbReference type="PANTHER" id="PTHR46637:SF1">
    <property type="entry name" value="BLL5188 PROTEIN"/>
    <property type="match status" value="1"/>
</dbReference>
<dbReference type="Pfam" id="PF13340">
    <property type="entry name" value="DUF4096"/>
    <property type="match status" value="1"/>
</dbReference>
<sequence length="83" mass="9207">MGYLAKYVTVTNPADTGLAYQAAAPEHAAYGGIFWMLRSGALWRDLPESFGPHTTCYNRFVHRRWGESGVEANSSTLELTDPK</sequence>
<dbReference type="Proteomes" id="UP000253324">
    <property type="component" value="Unassembled WGS sequence"/>
</dbReference>
<organism evidence="2 3">
    <name type="scientific">Phyllobacterium bourgognense</name>
    <dbReference type="NCBI Taxonomy" id="314236"/>
    <lineage>
        <taxon>Bacteria</taxon>
        <taxon>Pseudomonadati</taxon>
        <taxon>Pseudomonadota</taxon>
        <taxon>Alphaproteobacteria</taxon>
        <taxon>Hyphomicrobiales</taxon>
        <taxon>Phyllobacteriaceae</taxon>
        <taxon>Phyllobacterium</taxon>
    </lineage>
</organism>
<name>A0A368Z0Y7_9HYPH</name>
<dbReference type="EMBL" id="QPJM01000002">
    <property type="protein sequence ID" value="RCW86122.1"/>
    <property type="molecule type" value="Genomic_DNA"/>
</dbReference>
<dbReference type="PANTHER" id="PTHR46637">
    <property type="entry name" value="TIS1421-TRANSPOSASE PROTEIN A"/>
    <property type="match status" value="1"/>
</dbReference>
<evidence type="ECO:0000259" key="1">
    <source>
        <dbReference type="Pfam" id="PF13340"/>
    </source>
</evidence>
<dbReference type="InterPro" id="IPR025161">
    <property type="entry name" value="IS402-like_dom"/>
</dbReference>
<evidence type="ECO:0000313" key="2">
    <source>
        <dbReference type="EMBL" id="RCW86122.1"/>
    </source>
</evidence>
<comment type="caution">
    <text evidence="2">The sequence shown here is derived from an EMBL/GenBank/DDBJ whole genome shotgun (WGS) entry which is preliminary data.</text>
</comment>
<protein>
    <submittedName>
        <fullName evidence="2">Putative transposase of IS4/5 family DUF4096</fullName>
    </submittedName>
</protein>
<dbReference type="AlphaFoldDB" id="A0A368Z0Y7"/>